<dbReference type="STRING" id="526221.C9SUL4"/>
<dbReference type="Gene3D" id="3.40.50.300">
    <property type="entry name" value="P-loop containing nucleotide triphosphate hydrolases"/>
    <property type="match status" value="1"/>
</dbReference>
<feature type="region of interest" description="Disordered" evidence="1">
    <location>
        <begin position="98"/>
        <end position="117"/>
    </location>
</feature>
<dbReference type="EMBL" id="DS985225">
    <property type="protein sequence ID" value="EEY22124.1"/>
    <property type="molecule type" value="Genomic_DNA"/>
</dbReference>
<dbReference type="InterPro" id="IPR008728">
    <property type="entry name" value="Elongator_complex_protein_4"/>
</dbReference>
<reference evidence="3" key="1">
    <citation type="journal article" date="2011" name="PLoS Pathog.">
        <title>Comparative genomics yields insights into niche adaptation of plant vascular wilt pathogens.</title>
        <authorList>
            <person name="Klosterman S.J."/>
            <person name="Subbarao K.V."/>
            <person name="Kang S."/>
            <person name="Veronese P."/>
            <person name="Gold S.E."/>
            <person name="Thomma B.P.H.J."/>
            <person name="Chen Z."/>
            <person name="Henrissat B."/>
            <person name="Lee Y.-H."/>
            <person name="Park J."/>
            <person name="Garcia-Pedrajas M.D."/>
            <person name="Barbara D.J."/>
            <person name="Anchieta A."/>
            <person name="de Jonge R."/>
            <person name="Santhanam P."/>
            <person name="Maruthachalam K."/>
            <person name="Atallah Z."/>
            <person name="Amyotte S.G."/>
            <person name="Paz Z."/>
            <person name="Inderbitzin P."/>
            <person name="Hayes R.J."/>
            <person name="Heiman D.I."/>
            <person name="Young S."/>
            <person name="Zeng Q."/>
            <person name="Engels R."/>
            <person name="Galagan J."/>
            <person name="Cuomo C.A."/>
            <person name="Dobinson K.F."/>
            <person name="Ma L.-J."/>
        </authorList>
    </citation>
    <scope>NUCLEOTIDE SEQUENCE [LARGE SCALE GENOMIC DNA]</scope>
    <source>
        <strain evidence="3">VaMs.102 / ATCC MYA-4576 / FGSC 10136</strain>
    </source>
</reference>
<sequence length="117" mass="12342">MISVSTALYSRSTGLVRWMEALLDGVVELVPLQQPVHAQPGSKSDDAAQGMLNIHRLPVTVELGIGPGGRLSQKNLSFKLSSSSGLVIKPYSLPPVGDTADANDAASKDTKSHDLSF</sequence>
<keyword evidence="3" id="KW-1185">Reference proteome</keyword>
<gene>
    <name evidence="2" type="ORF">VDBG_08234</name>
</gene>
<dbReference type="GO" id="GO:0033588">
    <property type="term" value="C:elongator holoenzyme complex"/>
    <property type="evidence" value="ECO:0007669"/>
    <property type="project" value="InterPro"/>
</dbReference>
<accession>C9SUL4</accession>
<dbReference type="Pfam" id="PF05625">
    <property type="entry name" value="PAXNEB"/>
    <property type="match status" value="1"/>
</dbReference>
<evidence type="ECO:0000256" key="1">
    <source>
        <dbReference type="SAM" id="MobiDB-lite"/>
    </source>
</evidence>
<dbReference type="UniPathway" id="UPA00988"/>
<dbReference type="InterPro" id="IPR027417">
    <property type="entry name" value="P-loop_NTPase"/>
</dbReference>
<proteinExistence type="predicted"/>
<evidence type="ECO:0000313" key="3">
    <source>
        <dbReference type="Proteomes" id="UP000008698"/>
    </source>
</evidence>
<dbReference type="OMA" id="WMEALLD"/>
<dbReference type="HOGENOM" id="CLU_2086643_0_0_1"/>
<dbReference type="GO" id="GO:0002098">
    <property type="term" value="P:tRNA wobble uridine modification"/>
    <property type="evidence" value="ECO:0007669"/>
    <property type="project" value="InterPro"/>
</dbReference>
<dbReference type="KEGG" id="val:VDBG_08234"/>
<dbReference type="GeneID" id="9534583"/>
<dbReference type="eggNOG" id="KOG3949">
    <property type="taxonomic scope" value="Eukaryota"/>
</dbReference>
<feature type="compositionally biased region" description="Basic and acidic residues" evidence="1">
    <location>
        <begin position="106"/>
        <end position="117"/>
    </location>
</feature>
<protein>
    <submittedName>
        <fullName evidence="2">Paxneb protein superfamily</fullName>
    </submittedName>
</protein>
<dbReference type="OrthoDB" id="289162at2759"/>
<name>C9SUL4_VERA1</name>
<dbReference type="AlphaFoldDB" id="C9SUL4"/>
<dbReference type="RefSeq" id="XP_003001189.1">
    <property type="nucleotide sequence ID" value="XM_003001143.1"/>
</dbReference>
<organism evidence="3">
    <name type="scientific">Verticillium alfalfae (strain VaMs.102 / ATCC MYA-4576 / FGSC 10136)</name>
    <name type="common">Verticillium wilt of alfalfa</name>
    <name type="synonym">Verticillium albo-atrum</name>
    <dbReference type="NCBI Taxonomy" id="526221"/>
    <lineage>
        <taxon>Eukaryota</taxon>
        <taxon>Fungi</taxon>
        <taxon>Dikarya</taxon>
        <taxon>Ascomycota</taxon>
        <taxon>Pezizomycotina</taxon>
        <taxon>Sordariomycetes</taxon>
        <taxon>Hypocreomycetidae</taxon>
        <taxon>Glomerellales</taxon>
        <taxon>Plectosphaerellaceae</taxon>
        <taxon>Verticillium</taxon>
    </lineage>
</organism>
<dbReference type="Proteomes" id="UP000008698">
    <property type="component" value="Unassembled WGS sequence"/>
</dbReference>
<evidence type="ECO:0000313" key="2">
    <source>
        <dbReference type="EMBL" id="EEY22124.1"/>
    </source>
</evidence>